<keyword evidence="11" id="KW-0732">Signal</keyword>
<feature type="transmembrane region" description="Helical" evidence="10">
    <location>
        <begin position="157"/>
        <end position="177"/>
    </location>
</feature>
<feature type="transmembrane region" description="Helical" evidence="10">
    <location>
        <begin position="130"/>
        <end position="151"/>
    </location>
</feature>
<keyword evidence="4 10" id="KW-0812">Transmembrane</keyword>
<evidence type="ECO:0000256" key="11">
    <source>
        <dbReference type="SAM" id="SignalP"/>
    </source>
</evidence>
<feature type="transmembrane region" description="Helical" evidence="10">
    <location>
        <begin position="338"/>
        <end position="358"/>
    </location>
</feature>
<evidence type="ECO:0000256" key="9">
    <source>
        <dbReference type="SAM" id="MobiDB-lite"/>
    </source>
</evidence>
<evidence type="ECO:0000256" key="8">
    <source>
        <dbReference type="ARBA" id="ARBA00035585"/>
    </source>
</evidence>
<dbReference type="EMBL" id="LN483157">
    <property type="protein sequence ID" value="CED84298.1"/>
    <property type="molecule type" value="Genomic_DNA"/>
</dbReference>
<evidence type="ECO:0000256" key="3">
    <source>
        <dbReference type="ARBA" id="ARBA00022475"/>
    </source>
</evidence>
<protein>
    <submittedName>
        <fullName evidence="12">Putative fluoride ion transporter CrcB</fullName>
    </submittedName>
</protein>
<evidence type="ECO:0000256" key="2">
    <source>
        <dbReference type="ARBA" id="ARBA00004651"/>
    </source>
</evidence>
<evidence type="ECO:0000256" key="1">
    <source>
        <dbReference type="ARBA" id="ARBA00002598"/>
    </source>
</evidence>
<keyword evidence="6 10" id="KW-0472">Membrane</keyword>
<dbReference type="PANTHER" id="PTHR28259">
    <property type="entry name" value="FLUORIDE EXPORT PROTEIN 1-RELATED"/>
    <property type="match status" value="1"/>
</dbReference>
<dbReference type="Pfam" id="PF02537">
    <property type="entry name" value="CRCB"/>
    <property type="match status" value="2"/>
</dbReference>
<comment type="function">
    <text evidence="1">Fluoride channel required for the rapid expulsion of cytoplasmic fluoride.</text>
</comment>
<sequence length="453" mass="49756">MTTPSLSLFIYFYIWSSSGEDNQQATAMVPSQSAGSSSRLDAQNILPDPESLTPKNVFIDSARHSLEDEDRSENGQGRDGTECENDISDLTRRRTQRLRQSSETIHEKNPQAKPPSQPSPPLGFFDVNTLSFFIIFSLFGTLARLGLNALFSYDGQSVFPLLWAQGVGCFIMGLILGRKEEIEKWGGRELYVGLGTGLCGSITTFSSWMLQTFSAFSNQSGYDRSWVHDATDGITQTIQTFAFALFSLHLGRKLSHQAPLPDVLLQPRPNPGKSITSRSIVFLTALILYLAVLFTVIFTPSSFHPGRRVTFSLLLAPPGSIVRWWLARLNGTVPRYPFLGTLSANLIATGILSASYLLQRVPGSVRVNEIQCQALQSLEDGFCGCLSTVSTFAVELDALASKTKNKKPDEEGRRGMEFAYGIGSWGAGLVVVVIVFGIPSWTLPDGLQPVCRY</sequence>
<evidence type="ECO:0000256" key="7">
    <source>
        <dbReference type="ARBA" id="ARBA00035120"/>
    </source>
</evidence>
<name>A0A0F7SWA2_PHARH</name>
<comment type="catalytic activity">
    <reaction evidence="8">
        <text>fluoride(in) = fluoride(out)</text>
        <dbReference type="Rhea" id="RHEA:76159"/>
        <dbReference type="ChEBI" id="CHEBI:17051"/>
    </reaction>
    <physiologicalReaction direction="left-to-right" evidence="8">
        <dbReference type="Rhea" id="RHEA:76160"/>
    </physiologicalReaction>
</comment>
<feature type="transmembrane region" description="Helical" evidence="10">
    <location>
        <begin position="189"/>
        <end position="210"/>
    </location>
</feature>
<organism evidence="12">
    <name type="scientific">Phaffia rhodozyma</name>
    <name type="common">Yeast</name>
    <name type="synonym">Xanthophyllomyces dendrorhous</name>
    <dbReference type="NCBI Taxonomy" id="264483"/>
    <lineage>
        <taxon>Eukaryota</taxon>
        <taxon>Fungi</taxon>
        <taxon>Dikarya</taxon>
        <taxon>Basidiomycota</taxon>
        <taxon>Agaricomycotina</taxon>
        <taxon>Tremellomycetes</taxon>
        <taxon>Cystofilobasidiales</taxon>
        <taxon>Mrakiaceae</taxon>
        <taxon>Phaffia</taxon>
    </lineage>
</organism>
<accession>A0A0F7SWA2</accession>
<feature type="compositionally biased region" description="Polar residues" evidence="9">
    <location>
        <begin position="25"/>
        <end position="41"/>
    </location>
</feature>
<comment type="similarity">
    <text evidence="7">Belongs to the fluoride channel Fluc/FEX (TC 1.A.43) family.</text>
</comment>
<feature type="signal peptide" evidence="11">
    <location>
        <begin position="1"/>
        <end position="19"/>
    </location>
</feature>
<dbReference type="PANTHER" id="PTHR28259:SF1">
    <property type="entry name" value="FLUORIDE EXPORT PROTEIN 1-RELATED"/>
    <property type="match status" value="1"/>
</dbReference>
<evidence type="ECO:0000313" key="12">
    <source>
        <dbReference type="EMBL" id="CED84298.1"/>
    </source>
</evidence>
<feature type="transmembrane region" description="Helical" evidence="10">
    <location>
        <begin position="309"/>
        <end position="326"/>
    </location>
</feature>
<dbReference type="GO" id="GO:1903425">
    <property type="term" value="F:fluoride transmembrane transporter activity"/>
    <property type="evidence" value="ECO:0007669"/>
    <property type="project" value="TreeGrafter"/>
</dbReference>
<evidence type="ECO:0000256" key="4">
    <source>
        <dbReference type="ARBA" id="ARBA00022692"/>
    </source>
</evidence>
<comment type="subcellular location">
    <subcellularLocation>
        <location evidence="2">Cell membrane</location>
        <topology evidence="2">Multi-pass membrane protein</topology>
    </subcellularLocation>
</comment>
<feature type="transmembrane region" description="Helical" evidence="10">
    <location>
        <begin position="418"/>
        <end position="438"/>
    </location>
</feature>
<feature type="chain" id="PRO_5002522113" evidence="11">
    <location>
        <begin position="20"/>
        <end position="453"/>
    </location>
</feature>
<dbReference type="AlphaFoldDB" id="A0A0F7SWA2"/>
<keyword evidence="3" id="KW-1003">Cell membrane</keyword>
<proteinExistence type="inferred from homology"/>
<evidence type="ECO:0000256" key="6">
    <source>
        <dbReference type="ARBA" id="ARBA00023136"/>
    </source>
</evidence>
<dbReference type="InterPro" id="IPR003691">
    <property type="entry name" value="FluC"/>
</dbReference>
<evidence type="ECO:0000256" key="5">
    <source>
        <dbReference type="ARBA" id="ARBA00022989"/>
    </source>
</evidence>
<evidence type="ECO:0000256" key="10">
    <source>
        <dbReference type="SAM" id="Phobius"/>
    </source>
</evidence>
<feature type="transmembrane region" description="Helical" evidence="10">
    <location>
        <begin position="275"/>
        <end position="297"/>
    </location>
</feature>
<reference evidence="12" key="1">
    <citation type="submission" date="2014-08" db="EMBL/GenBank/DDBJ databases">
        <authorList>
            <person name="Sharma Rahul"/>
            <person name="Thines Marco"/>
        </authorList>
    </citation>
    <scope>NUCLEOTIDE SEQUENCE</scope>
</reference>
<feature type="region of interest" description="Disordered" evidence="9">
    <location>
        <begin position="25"/>
        <end position="120"/>
    </location>
</feature>
<dbReference type="GO" id="GO:0005886">
    <property type="term" value="C:plasma membrane"/>
    <property type="evidence" value="ECO:0007669"/>
    <property type="project" value="UniProtKB-SubCell"/>
</dbReference>
<keyword evidence="5 10" id="KW-1133">Transmembrane helix</keyword>